<feature type="region of interest" description="Disordered" evidence="1">
    <location>
        <begin position="145"/>
        <end position="224"/>
    </location>
</feature>
<organism evidence="2 3">
    <name type="scientific">Cyclotella atomus</name>
    <dbReference type="NCBI Taxonomy" id="382360"/>
    <lineage>
        <taxon>Eukaryota</taxon>
        <taxon>Sar</taxon>
        <taxon>Stramenopiles</taxon>
        <taxon>Ochrophyta</taxon>
        <taxon>Bacillariophyta</taxon>
        <taxon>Coscinodiscophyceae</taxon>
        <taxon>Thalassiosirophycidae</taxon>
        <taxon>Stephanodiscales</taxon>
        <taxon>Stephanodiscaceae</taxon>
        <taxon>Cyclotella</taxon>
    </lineage>
</organism>
<keyword evidence="3" id="KW-1185">Reference proteome</keyword>
<evidence type="ECO:0000313" key="3">
    <source>
        <dbReference type="Proteomes" id="UP001530400"/>
    </source>
</evidence>
<feature type="compositionally biased region" description="Low complexity" evidence="1">
    <location>
        <begin position="178"/>
        <end position="189"/>
    </location>
</feature>
<dbReference type="EMBL" id="JALLPJ020001404">
    <property type="protein sequence ID" value="KAL3765289.1"/>
    <property type="molecule type" value="Genomic_DNA"/>
</dbReference>
<sequence length="296" mass="32623">MFPPSPESPAVRFTRGGAASATPRVGMLVSNAANNQDADDVSVLTFHTCVTKDTSPSPFDGSHRSDDHKDYSVVDEGIKKSLSHISEESHNSGEGYKAKTHEGAQAQDDESLSLAESVLDSTNKLLSSIGSSSYYPGLSTKLSIKEKQAHAQETFSPPPKPNAKHPSPVKLESFTQKSLLRNTLTTSLLPEKSTEKKKCSYDRYSSGENDKRNAAAAHQKQSSYMYDELSENTNKSNYQEEKFNEKYKSNSGKGRLSKLEAETKQLQRLLREKQLETKLAMSELDASIQRANALLK</sequence>
<feature type="compositionally biased region" description="Basic and acidic residues" evidence="1">
    <location>
        <begin position="61"/>
        <end position="102"/>
    </location>
</feature>
<feature type="compositionally biased region" description="Basic and acidic residues" evidence="1">
    <location>
        <begin position="192"/>
        <end position="201"/>
    </location>
</feature>
<comment type="caution">
    <text evidence="2">The sequence shown here is derived from an EMBL/GenBank/DDBJ whole genome shotgun (WGS) entry which is preliminary data.</text>
</comment>
<name>A0ABD3MMN8_9STRA</name>
<feature type="region of interest" description="Disordered" evidence="1">
    <location>
        <begin position="52"/>
        <end position="113"/>
    </location>
</feature>
<evidence type="ECO:0000256" key="1">
    <source>
        <dbReference type="SAM" id="MobiDB-lite"/>
    </source>
</evidence>
<proteinExistence type="predicted"/>
<feature type="region of interest" description="Disordered" evidence="1">
    <location>
        <begin position="1"/>
        <end position="22"/>
    </location>
</feature>
<evidence type="ECO:0000313" key="2">
    <source>
        <dbReference type="EMBL" id="KAL3765289.1"/>
    </source>
</evidence>
<protein>
    <submittedName>
        <fullName evidence="2">Uncharacterized protein</fullName>
    </submittedName>
</protein>
<dbReference type="Proteomes" id="UP001530400">
    <property type="component" value="Unassembled WGS sequence"/>
</dbReference>
<accession>A0ABD3MMN8</accession>
<dbReference type="AlphaFoldDB" id="A0ABD3MMN8"/>
<reference evidence="2 3" key="1">
    <citation type="submission" date="2024-10" db="EMBL/GenBank/DDBJ databases">
        <title>Updated reference genomes for cyclostephanoid diatoms.</title>
        <authorList>
            <person name="Roberts W.R."/>
            <person name="Alverson A.J."/>
        </authorList>
    </citation>
    <scope>NUCLEOTIDE SEQUENCE [LARGE SCALE GENOMIC DNA]</scope>
    <source>
        <strain evidence="2 3">AJA010-31</strain>
    </source>
</reference>
<gene>
    <name evidence="2" type="ORF">ACHAWO_000954</name>
</gene>